<proteinExistence type="predicted"/>
<dbReference type="AlphaFoldDB" id="A0A285LJC6"/>
<reference evidence="2 3" key="1">
    <citation type="submission" date="2017-09" db="EMBL/GenBank/DDBJ databases">
        <authorList>
            <person name="Ehlers B."/>
            <person name="Leendertz F.H."/>
        </authorList>
    </citation>
    <scope>NUCLEOTIDE SEQUENCE [LARGE SCALE GENOMIC DNA]</scope>
    <source>
        <strain evidence="2 3">DSM 45537</strain>
    </source>
</reference>
<protein>
    <recommendedName>
        <fullName evidence="4">Terminase small subunit</fullName>
    </recommendedName>
</protein>
<dbReference type="Proteomes" id="UP000219565">
    <property type="component" value="Unassembled WGS sequence"/>
</dbReference>
<organism evidence="2 3">
    <name type="scientific">Nocardia amikacinitolerans</name>
    <dbReference type="NCBI Taxonomy" id="756689"/>
    <lineage>
        <taxon>Bacteria</taxon>
        <taxon>Bacillati</taxon>
        <taxon>Actinomycetota</taxon>
        <taxon>Actinomycetes</taxon>
        <taxon>Mycobacteriales</taxon>
        <taxon>Nocardiaceae</taxon>
        <taxon>Nocardia</taxon>
    </lineage>
</organism>
<name>A0A285LJC6_9NOCA</name>
<evidence type="ECO:0000313" key="2">
    <source>
        <dbReference type="EMBL" id="SNY84147.1"/>
    </source>
</evidence>
<feature type="region of interest" description="Disordered" evidence="1">
    <location>
        <begin position="102"/>
        <end position="129"/>
    </location>
</feature>
<accession>A0A285LJC6</accession>
<evidence type="ECO:0000256" key="1">
    <source>
        <dbReference type="SAM" id="MobiDB-lite"/>
    </source>
</evidence>
<gene>
    <name evidence="2" type="ORF">SAMN04244553_3600</name>
</gene>
<evidence type="ECO:0008006" key="4">
    <source>
        <dbReference type="Google" id="ProtNLM"/>
    </source>
</evidence>
<dbReference type="EMBL" id="OBEG01000003">
    <property type="protein sequence ID" value="SNY84147.1"/>
    <property type="molecule type" value="Genomic_DNA"/>
</dbReference>
<sequence>MASSDFAPDATMPVPAPDGLGSSGTALWFGIANDYELRSDELRILEDACREADLIDALADRLEHEDLLITGSQGQTVINPLVGELRQHRSVLSTLLQRLKLSGDDGDSPEERSAQMRSLANRRWKRDGA</sequence>
<evidence type="ECO:0000313" key="3">
    <source>
        <dbReference type="Proteomes" id="UP000219565"/>
    </source>
</evidence>
<feature type="compositionally biased region" description="Basic residues" evidence="1">
    <location>
        <begin position="120"/>
        <end position="129"/>
    </location>
</feature>
<dbReference type="RefSeq" id="WP_097245839.1">
    <property type="nucleotide sequence ID" value="NZ_OBEG01000003.1"/>
</dbReference>
<dbReference type="OrthoDB" id="4746612at2"/>
<keyword evidence="3" id="KW-1185">Reference proteome</keyword>